<dbReference type="Pfam" id="PF08668">
    <property type="entry name" value="HDOD"/>
    <property type="match status" value="1"/>
</dbReference>
<organism evidence="3 4">
    <name type="scientific">Neptuniibacter pectenicola</name>
    <dbReference type="NCBI Taxonomy" id="1806669"/>
    <lineage>
        <taxon>Bacteria</taxon>
        <taxon>Pseudomonadati</taxon>
        <taxon>Pseudomonadota</taxon>
        <taxon>Gammaproteobacteria</taxon>
        <taxon>Oceanospirillales</taxon>
        <taxon>Oceanospirillaceae</taxon>
        <taxon>Neptuniibacter</taxon>
    </lineage>
</organism>
<protein>
    <submittedName>
        <fullName evidence="3">HDOD domain-containing protein</fullName>
    </submittedName>
</protein>
<reference evidence="3 4" key="1">
    <citation type="submission" date="2024-03" db="EMBL/GenBank/DDBJ databases">
        <title>Community enrichment and isolation of bacterial strains for fucoidan degradation.</title>
        <authorList>
            <person name="Sichert A."/>
        </authorList>
    </citation>
    <scope>NUCLEOTIDE SEQUENCE [LARGE SCALE GENOMIC DNA]</scope>
    <source>
        <strain evidence="3 4">AS76</strain>
    </source>
</reference>
<comment type="caution">
    <text evidence="3">The sequence shown here is derived from an EMBL/GenBank/DDBJ whole genome shotgun (WGS) entry which is preliminary data.</text>
</comment>
<feature type="domain" description="HDOD" evidence="2">
    <location>
        <begin position="20"/>
        <end position="214"/>
    </location>
</feature>
<proteinExistence type="predicted"/>
<feature type="region of interest" description="Disordered" evidence="1">
    <location>
        <begin position="345"/>
        <end position="367"/>
    </location>
</feature>
<evidence type="ECO:0000313" key="3">
    <source>
        <dbReference type="EMBL" id="MEM5537420.1"/>
    </source>
</evidence>
<accession>A0ABU9TUM6</accession>
<dbReference type="SUPFAM" id="SSF109604">
    <property type="entry name" value="HD-domain/PDEase-like"/>
    <property type="match status" value="1"/>
</dbReference>
<dbReference type="InterPro" id="IPR052340">
    <property type="entry name" value="RNase_Y/CdgJ"/>
</dbReference>
<evidence type="ECO:0000256" key="1">
    <source>
        <dbReference type="SAM" id="MobiDB-lite"/>
    </source>
</evidence>
<sequence>MSNSPYGAKSWVSYLKDRPLPVRNSVLRRLQRKLCDASVPLQDLKKVIKSDPVLCLHMVRKASELHDKVDSKVTSIDHAINSLGLDHIESVAKTITPLKLNPSSVAQKMYFRYIAVSHHAASQAQSWLLRKKTLFAEETYLASLFYGVGHWLLWQHAALHMSEIQIKIREENTDVVLAETDILGCTVQEISRGLIESWGISELAVTSLEHETSPNKKTLAQLHQRALGDPRLSAEVLRDINHLVQEKFFPVKLSNWIALTTSFGWESTKSMKIIDIINDFLNAEIAETINNLHITCAQSSRIYHVPGTLALAAEMLLLPSPNSINYRISSKEAALLCNAMPATAQQTAAKPKSPQPRENDTTPAKNKSEFLDKATYDQIAERFLKGYTAYSQPKHILRGLMQGLSKGLGFNRVAILLVNHRAHSLKTAITYGFDDGHPIHAFKYDLEVPSLFKKLREKPGCIWIKPSNKEQLLHRLPETYHDWGNPNGFLLMSVFCDKTPLAIIHADYDMAGPEITEFHYELFKHLCSTATSRLKIIKK</sequence>
<dbReference type="PROSITE" id="PS51833">
    <property type="entry name" value="HDOD"/>
    <property type="match status" value="1"/>
</dbReference>
<dbReference type="Proteomes" id="UP001449225">
    <property type="component" value="Unassembled WGS sequence"/>
</dbReference>
<dbReference type="EMBL" id="JBBMRA010000014">
    <property type="protein sequence ID" value="MEM5537420.1"/>
    <property type="molecule type" value="Genomic_DNA"/>
</dbReference>
<dbReference type="Gene3D" id="1.10.3210.10">
    <property type="entry name" value="Hypothetical protein af1432"/>
    <property type="match status" value="1"/>
</dbReference>
<evidence type="ECO:0000259" key="2">
    <source>
        <dbReference type="PROSITE" id="PS51833"/>
    </source>
</evidence>
<feature type="compositionally biased region" description="Basic and acidic residues" evidence="1">
    <location>
        <begin position="355"/>
        <end position="367"/>
    </location>
</feature>
<keyword evidence="4" id="KW-1185">Reference proteome</keyword>
<name>A0ABU9TUM6_9GAMM</name>
<evidence type="ECO:0000313" key="4">
    <source>
        <dbReference type="Proteomes" id="UP001449225"/>
    </source>
</evidence>
<dbReference type="PANTHER" id="PTHR33525:SF3">
    <property type="entry name" value="RIBONUCLEASE Y"/>
    <property type="match status" value="1"/>
</dbReference>
<dbReference type="InterPro" id="IPR029016">
    <property type="entry name" value="GAF-like_dom_sf"/>
</dbReference>
<gene>
    <name evidence="3" type="ORF">WNY58_13575</name>
</gene>
<dbReference type="RefSeq" id="WP_342854802.1">
    <property type="nucleotide sequence ID" value="NZ_JBBMRA010000014.1"/>
</dbReference>
<dbReference type="Gene3D" id="3.30.450.40">
    <property type="match status" value="1"/>
</dbReference>
<dbReference type="InterPro" id="IPR013976">
    <property type="entry name" value="HDOD"/>
</dbReference>
<dbReference type="PANTHER" id="PTHR33525">
    <property type="match status" value="1"/>
</dbReference>